<dbReference type="PANTHER" id="PTHR31727">
    <property type="entry name" value="OLEOYL-ACYL CARRIER PROTEIN THIOESTERASE 1, CHLOROPLASTIC"/>
    <property type="match status" value="1"/>
</dbReference>
<evidence type="ECO:0000256" key="1">
    <source>
        <dbReference type="ARBA" id="ARBA00006500"/>
    </source>
</evidence>
<dbReference type="InterPro" id="IPR045023">
    <property type="entry name" value="FATA/B"/>
</dbReference>
<evidence type="ECO:0000313" key="4">
    <source>
        <dbReference type="EMBL" id="QCT95368.1"/>
    </source>
</evidence>
<evidence type="ECO:0000259" key="3">
    <source>
        <dbReference type="Pfam" id="PF01643"/>
    </source>
</evidence>
<dbReference type="EMBL" id="CP040463">
    <property type="protein sequence ID" value="QCT95368.1"/>
    <property type="molecule type" value="Genomic_DNA"/>
</dbReference>
<dbReference type="InterPro" id="IPR002864">
    <property type="entry name" value="Acyl-ACP_thioesterase_NHD"/>
</dbReference>
<dbReference type="Pfam" id="PF01643">
    <property type="entry name" value="Acyl-ACP_TE"/>
    <property type="match status" value="1"/>
</dbReference>
<feature type="domain" description="Acyl-ACP thioesterase N-terminal hotdog" evidence="3">
    <location>
        <begin position="2"/>
        <end position="125"/>
    </location>
</feature>
<dbReference type="CDD" id="cd00586">
    <property type="entry name" value="4HBT"/>
    <property type="match status" value="1"/>
</dbReference>
<keyword evidence="2" id="KW-0809">Transit peptide</keyword>
<evidence type="ECO:0000256" key="2">
    <source>
        <dbReference type="ARBA" id="ARBA00022946"/>
    </source>
</evidence>
<accession>A0ABX5VAQ1</accession>
<dbReference type="PANTHER" id="PTHR31727:SF6">
    <property type="entry name" value="OLEOYL-ACYL CARRIER PROTEIN THIOESTERASE 1, CHLOROPLASTIC"/>
    <property type="match status" value="1"/>
</dbReference>
<gene>
    <name evidence="4" type="ORF">FE773_07605</name>
</gene>
<comment type="similarity">
    <text evidence="1">Belongs to the acyl-ACP thioesterase family.</text>
</comment>
<dbReference type="InterPro" id="IPR029069">
    <property type="entry name" value="HotDog_dom_sf"/>
</dbReference>
<dbReference type="SUPFAM" id="SSF54637">
    <property type="entry name" value="Thioesterase/thiol ester dehydrase-isomerase"/>
    <property type="match status" value="1"/>
</dbReference>
<dbReference type="Proteomes" id="UP000306825">
    <property type="component" value="Chromosome"/>
</dbReference>
<dbReference type="Gene3D" id="3.10.129.10">
    <property type="entry name" value="Hotdog Thioesterase"/>
    <property type="match status" value="1"/>
</dbReference>
<sequence length="127" mass="15354">MYTKEIIVKKSDLDFNNHVNNVKYLEWLVDIAGEHFYSKGYDIDFMKTNKFTWVTKYHYVEYKKPAFLGDKLTIITWIEKFKKLSGIRKYEIRKNNEIIILAESEWVYIDLNKNKPSKIPEFIIKSF</sequence>
<proteinExistence type="inferred from homology"/>
<name>A0ABX5VAQ1_9BACT</name>
<reference evidence="4 5" key="1">
    <citation type="submission" date="2019-05" db="EMBL/GenBank/DDBJ databases">
        <title>A comparative analysis of the Nautiliaceae.</title>
        <authorList>
            <person name="Grosche A."/>
            <person name="Smedile F."/>
            <person name="Vetriani C."/>
        </authorList>
    </citation>
    <scope>NUCLEOTIDE SEQUENCE [LARGE SCALE GENOMIC DNA]</scope>
    <source>
        <strain evidence="4 5">TB-2</strain>
    </source>
</reference>
<protein>
    <submittedName>
        <fullName evidence="4">Acyl-CoA thioesterase</fullName>
    </submittedName>
</protein>
<evidence type="ECO:0000313" key="5">
    <source>
        <dbReference type="Proteomes" id="UP000306825"/>
    </source>
</evidence>
<organism evidence="4 5">
    <name type="scientific">Caminibacter mediatlanticus TB-2</name>
    <dbReference type="NCBI Taxonomy" id="391592"/>
    <lineage>
        <taxon>Bacteria</taxon>
        <taxon>Pseudomonadati</taxon>
        <taxon>Campylobacterota</taxon>
        <taxon>Epsilonproteobacteria</taxon>
        <taxon>Nautiliales</taxon>
        <taxon>Nautiliaceae</taxon>
        <taxon>Caminibacter</taxon>
    </lineage>
</organism>
<keyword evidence="5" id="KW-1185">Reference proteome</keyword>